<keyword evidence="2" id="KW-0539">Nucleus</keyword>
<evidence type="ECO:0000313" key="5">
    <source>
        <dbReference type="EMBL" id="EHB14709.1"/>
    </source>
</evidence>
<dbReference type="GO" id="GO:0000123">
    <property type="term" value="C:histone acetyltransferase complex"/>
    <property type="evidence" value="ECO:0007669"/>
    <property type="project" value="TreeGrafter"/>
</dbReference>
<dbReference type="EMBL" id="JH172609">
    <property type="protein sequence ID" value="EHB14709.1"/>
    <property type="molecule type" value="Genomic_DNA"/>
</dbReference>
<sequence length="170" mass="19417">MPRHQQCGPTGLSQRLMWKRHTQDANQKDAIEQLQTTQTIHDILSNFKLRVLLENKYVVHLQEGSYNYLIRYLQSDNTALCKVLTLHIHLDVQPAKRTDYQLYASGGSSRSESSDLEPPDVPSPILQDEATLEVLQESIKQVKDAPLYHHLLLCLLQHGAAAKHCRNCPR</sequence>
<dbReference type="Proteomes" id="UP000006813">
    <property type="component" value="Unassembled WGS sequence"/>
</dbReference>
<dbReference type="AlphaFoldDB" id="G5BZJ8"/>
<dbReference type="Gene3D" id="1.25.40.500">
    <property type="entry name" value="TFIID subunit TAF5, NTD2 domain"/>
    <property type="match status" value="1"/>
</dbReference>
<dbReference type="SUPFAM" id="SSF160897">
    <property type="entry name" value="Taf5 N-terminal domain-like"/>
    <property type="match status" value="1"/>
</dbReference>
<feature type="region of interest" description="Disordered" evidence="3">
    <location>
        <begin position="104"/>
        <end position="123"/>
    </location>
</feature>
<evidence type="ECO:0000256" key="3">
    <source>
        <dbReference type="SAM" id="MobiDB-lite"/>
    </source>
</evidence>
<organism evidence="5 6">
    <name type="scientific">Heterocephalus glaber</name>
    <name type="common">Naked mole rat</name>
    <dbReference type="NCBI Taxonomy" id="10181"/>
    <lineage>
        <taxon>Eukaryota</taxon>
        <taxon>Metazoa</taxon>
        <taxon>Chordata</taxon>
        <taxon>Craniata</taxon>
        <taxon>Vertebrata</taxon>
        <taxon>Euteleostomi</taxon>
        <taxon>Mammalia</taxon>
        <taxon>Eutheria</taxon>
        <taxon>Euarchontoglires</taxon>
        <taxon>Glires</taxon>
        <taxon>Rodentia</taxon>
        <taxon>Hystricomorpha</taxon>
        <taxon>Bathyergidae</taxon>
        <taxon>Heterocephalus</taxon>
    </lineage>
</organism>
<comment type="subcellular location">
    <subcellularLocation>
        <location evidence="1">Nucleus</location>
    </subcellularLocation>
</comment>
<dbReference type="InterPro" id="IPR007582">
    <property type="entry name" value="TFIID_NTD2"/>
</dbReference>
<accession>G5BZJ8</accession>
<gene>
    <name evidence="5" type="ORF">GW7_18844</name>
</gene>
<evidence type="ECO:0000259" key="4">
    <source>
        <dbReference type="Pfam" id="PF04494"/>
    </source>
</evidence>
<reference evidence="5 6" key="1">
    <citation type="journal article" date="2011" name="Nature">
        <title>Genome sequencing reveals insights into physiology and longevity of the naked mole rat.</title>
        <authorList>
            <person name="Kim E.B."/>
            <person name="Fang X."/>
            <person name="Fushan A.A."/>
            <person name="Huang Z."/>
            <person name="Lobanov A.V."/>
            <person name="Han L."/>
            <person name="Marino S.M."/>
            <person name="Sun X."/>
            <person name="Turanov A.A."/>
            <person name="Yang P."/>
            <person name="Yim S.H."/>
            <person name="Zhao X."/>
            <person name="Kasaikina M.V."/>
            <person name="Stoletzki N."/>
            <person name="Peng C."/>
            <person name="Polak P."/>
            <person name="Xiong Z."/>
            <person name="Kiezun A."/>
            <person name="Zhu Y."/>
            <person name="Chen Y."/>
            <person name="Kryukov G.V."/>
            <person name="Zhang Q."/>
            <person name="Peshkin L."/>
            <person name="Yang L."/>
            <person name="Bronson R.T."/>
            <person name="Buffenstein R."/>
            <person name="Wang B."/>
            <person name="Han C."/>
            <person name="Li Q."/>
            <person name="Chen L."/>
            <person name="Zhao W."/>
            <person name="Sunyaev S.R."/>
            <person name="Park T.J."/>
            <person name="Zhang G."/>
            <person name="Wang J."/>
            <person name="Gladyshev V.N."/>
        </authorList>
    </citation>
    <scope>NUCLEOTIDE SEQUENCE [LARGE SCALE GENOMIC DNA]</scope>
</reference>
<dbReference type="PANTHER" id="PTHR19879:SF6">
    <property type="entry name" value="TAF5-LIKE RNA POLYMERASE II P300_CBP-ASSOCIATED FACTOR-ASSOCIATED FACTOR 65 KDA SUBUNIT 5L"/>
    <property type="match status" value="1"/>
</dbReference>
<protein>
    <submittedName>
        <fullName evidence="5">TAF5-like RNA polymerase II p300/CBP-associated factor-associated factor 65 kDa subunit 5L</fullName>
    </submittedName>
</protein>
<dbReference type="GO" id="GO:0003713">
    <property type="term" value="F:transcription coactivator activity"/>
    <property type="evidence" value="ECO:0007669"/>
    <property type="project" value="TreeGrafter"/>
</dbReference>
<dbReference type="InterPro" id="IPR037264">
    <property type="entry name" value="TFIID_NTD2_sf"/>
</dbReference>
<name>G5BZJ8_HETGA</name>
<dbReference type="Pfam" id="PF04494">
    <property type="entry name" value="TFIID_NTD2"/>
    <property type="match status" value="1"/>
</dbReference>
<dbReference type="STRING" id="10181.G5BZJ8"/>
<dbReference type="GO" id="GO:0005634">
    <property type="term" value="C:nucleus"/>
    <property type="evidence" value="ECO:0007669"/>
    <property type="project" value="UniProtKB-SubCell"/>
</dbReference>
<evidence type="ECO:0000256" key="1">
    <source>
        <dbReference type="ARBA" id="ARBA00004123"/>
    </source>
</evidence>
<dbReference type="InParanoid" id="G5BZJ8"/>
<feature type="domain" description="TFIID subunit TAF5 NTD2" evidence="4">
    <location>
        <begin position="21"/>
        <end position="85"/>
    </location>
</feature>
<evidence type="ECO:0000256" key="2">
    <source>
        <dbReference type="ARBA" id="ARBA00023242"/>
    </source>
</evidence>
<dbReference type="GO" id="GO:0016251">
    <property type="term" value="F:RNA polymerase II general transcription initiation factor activity"/>
    <property type="evidence" value="ECO:0007669"/>
    <property type="project" value="TreeGrafter"/>
</dbReference>
<evidence type="ECO:0000313" key="6">
    <source>
        <dbReference type="Proteomes" id="UP000006813"/>
    </source>
</evidence>
<proteinExistence type="predicted"/>
<dbReference type="PANTHER" id="PTHR19879">
    <property type="entry name" value="TRANSCRIPTION INITIATION FACTOR TFIID"/>
    <property type="match status" value="1"/>
</dbReference>